<dbReference type="PANTHER" id="PTHR21015:SF22">
    <property type="entry name" value="GLYCOSYLTRANSFERASE"/>
    <property type="match status" value="1"/>
</dbReference>
<dbReference type="EMBL" id="CP001810">
    <property type="protein sequence ID" value="ADL35288.1"/>
    <property type="molecule type" value="Genomic_DNA"/>
</dbReference>
<evidence type="ECO:0000313" key="2">
    <source>
        <dbReference type="EMBL" id="ADL35288.1"/>
    </source>
</evidence>
<dbReference type="GO" id="GO:0016758">
    <property type="term" value="F:hexosyltransferase activity"/>
    <property type="evidence" value="ECO:0007669"/>
    <property type="project" value="InterPro"/>
</dbReference>
<dbReference type="AlphaFoldDB" id="E0RX77"/>
<name>E0RX77_BUTPB</name>
<reference evidence="2 3" key="1">
    <citation type="journal article" date="2010" name="PLoS ONE">
        <title>The glycobiome of the rumen bacterium Butyrivibrio proteoclasticus B316(T) highlights adaptation to a polysaccharide-rich environment.</title>
        <authorList>
            <person name="Kelly W.J."/>
            <person name="Leahy S.C."/>
            <person name="Altermann E."/>
            <person name="Yeoman C.J."/>
            <person name="Dunne J.C."/>
            <person name="Kong Z."/>
            <person name="Pacheco D.M."/>
            <person name="Li D."/>
            <person name="Noel S.J."/>
            <person name="Moon C.D."/>
            <person name="Cookson A.L."/>
            <person name="Attwood G.T."/>
        </authorList>
    </citation>
    <scope>NUCLEOTIDE SEQUENCE [LARGE SCALE GENOMIC DNA]</scope>
    <source>
        <strain evidence="3">ATCC 51982 / DSM 14932 / B316</strain>
    </source>
</reference>
<dbReference type="Proteomes" id="UP000001299">
    <property type="component" value="Chromosome 1"/>
</dbReference>
<accession>E0RX77</accession>
<feature type="domain" description="Glycosyl transferase family 28 C-terminal" evidence="1">
    <location>
        <begin position="253"/>
        <end position="323"/>
    </location>
</feature>
<protein>
    <submittedName>
        <fullName evidence="2">Glycosyl transferase GT28 family</fullName>
    </submittedName>
</protein>
<dbReference type="RefSeq" id="WP_013281941.1">
    <property type="nucleotide sequence ID" value="NC_014387.1"/>
</dbReference>
<keyword evidence="3" id="KW-1185">Reference proteome</keyword>
<dbReference type="Gene3D" id="3.40.50.11190">
    <property type="match status" value="1"/>
</dbReference>
<organism evidence="2 3">
    <name type="scientific">Butyrivibrio proteoclasticus (strain ATCC 51982 / DSM 14932 / B316)</name>
    <name type="common">Clostridium proteoclasticum</name>
    <dbReference type="NCBI Taxonomy" id="515622"/>
    <lineage>
        <taxon>Bacteria</taxon>
        <taxon>Bacillati</taxon>
        <taxon>Bacillota</taxon>
        <taxon>Clostridia</taxon>
        <taxon>Lachnospirales</taxon>
        <taxon>Lachnospiraceae</taxon>
        <taxon>Butyrivibrio</taxon>
    </lineage>
</organism>
<evidence type="ECO:0000259" key="1">
    <source>
        <dbReference type="Pfam" id="PF04101"/>
    </source>
</evidence>
<sequence length="363" mass="40145">MDKKLIWIKANGNSELATGHIRRCMTIASELMRNGMDVEFILSDEYSANVLINLSDQENTAFDARILHTIYSEPMGDIPVLQGMLQDQVPDFFLMDSPFITPEYVDEVNRLFEECGHKVATGYIDDFNKNDYPVDLIINYDVSGPKDIYSARIKLLGGQFAPLRSEFGQTEYVINRHAKRAFLSAGGTDSHYVLGDILAEIYEADSPCRKVLDNSGLCCDVIVGALFEADYKRRLQEMADRHKAITLHSAVGNDMAAIMSKCDFAVSAGGATMYELCAVGVPTVIFSFNDKQADFAKGFDKAGAGKYAGDARDDHRLVQKIVTWGTAAVDNPGFRSRMSKKAKEIIDGKGTEKIADAILNLLM</sequence>
<dbReference type="InterPro" id="IPR007235">
    <property type="entry name" value="Glyco_trans_28_C"/>
</dbReference>
<dbReference type="PANTHER" id="PTHR21015">
    <property type="entry name" value="UDP-N-ACETYLGLUCOSAMINE--N-ACETYLMURAMYL-(PENTAPEPTIDE) PYROPHOSPHORYL-UNDECAPRENOL N-ACETYLGLUCOSAMINE TRANSFERASE 1"/>
    <property type="match status" value="1"/>
</dbReference>
<proteinExistence type="predicted"/>
<dbReference type="KEGG" id="bpb:bpr_I2555"/>
<evidence type="ECO:0000313" key="3">
    <source>
        <dbReference type="Proteomes" id="UP000001299"/>
    </source>
</evidence>
<dbReference type="Gene3D" id="3.40.50.2000">
    <property type="entry name" value="Glycogen Phosphorylase B"/>
    <property type="match status" value="1"/>
</dbReference>
<dbReference type="Pfam" id="PF04101">
    <property type="entry name" value="Glyco_tran_28_C"/>
    <property type="match status" value="1"/>
</dbReference>
<keyword evidence="2" id="KW-0808">Transferase</keyword>
<dbReference type="HOGENOM" id="CLU_023406_1_1_9"/>
<dbReference type="SUPFAM" id="SSF53756">
    <property type="entry name" value="UDP-Glycosyltransferase/glycogen phosphorylase"/>
    <property type="match status" value="1"/>
</dbReference>
<dbReference type="STRING" id="515622.bpr_I2555"/>
<gene>
    <name evidence="2" type="ordered locus">bpr_I2555</name>
</gene>
<dbReference type="eggNOG" id="COG3980">
    <property type="taxonomic scope" value="Bacteria"/>
</dbReference>